<keyword evidence="2" id="KW-0229">DNA integration</keyword>
<evidence type="ECO:0000259" key="7">
    <source>
        <dbReference type="PROSITE" id="PS51900"/>
    </source>
</evidence>
<dbReference type="PANTHER" id="PTHR30349">
    <property type="entry name" value="PHAGE INTEGRASE-RELATED"/>
    <property type="match status" value="1"/>
</dbReference>
<dbReference type="NCBIfam" id="NF040815">
    <property type="entry name" value="recomb_XerA_Arch"/>
    <property type="match status" value="1"/>
</dbReference>
<name>A0ABV9P7Z0_9FLAO</name>
<sequence>MPLPVKPTIYIGKVFRNGEARISIECQRDYTLIPILKNDLKALWSASKLYWHLPFSTNHLDALSHFLKDKYFLDFSKLEAVVTYEEEHYASYILHESDLKNIESFSTYLTTNRYSQSTISTYISLVVFYLKFLKAKNLDIVDAQSVSLFNYDFIVKPRKSISYQNQAVNALKTYFKYLKLDIEVNLIERPRKEKRLPVILSYAEVKQLINSTTNSKHKAMLSLIYSAGLRVSEAIAMKLTDIDSDRMLIHVKNAKGKKDRYTLLSDKVLVLLREYYQAYKPKEYLFEGQFGGPYSDRSAQQVLKKAALRAGIQKNITLHSLRHSFATHLLENGTDIRYIQNLLGHSSPKTTMIYTHVSEQSIQKIKNPFDML</sequence>
<comment type="caution">
    <text evidence="8">The sequence shown here is derived from an EMBL/GenBank/DDBJ whole genome shotgun (WGS) entry which is preliminary data.</text>
</comment>
<evidence type="ECO:0000256" key="5">
    <source>
        <dbReference type="PROSITE-ProRule" id="PRU01248"/>
    </source>
</evidence>
<comment type="similarity">
    <text evidence="1">Belongs to the 'phage' integrase family.</text>
</comment>
<keyword evidence="3 5" id="KW-0238">DNA-binding</keyword>
<evidence type="ECO:0000313" key="9">
    <source>
        <dbReference type="Proteomes" id="UP001595885"/>
    </source>
</evidence>
<dbReference type="RefSeq" id="WP_379740698.1">
    <property type="nucleotide sequence ID" value="NZ_JBHSGW010000025.1"/>
</dbReference>
<organism evidence="8 9">
    <name type="scientific">Flavobacterium ponti</name>
    <dbReference type="NCBI Taxonomy" id="665133"/>
    <lineage>
        <taxon>Bacteria</taxon>
        <taxon>Pseudomonadati</taxon>
        <taxon>Bacteroidota</taxon>
        <taxon>Flavobacteriia</taxon>
        <taxon>Flavobacteriales</taxon>
        <taxon>Flavobacteriaceae</taxon>
        <taxon>Flavobacterium</taxon>
    </lineage>
</organism>
<feature type="domain" description="Core-binding (CB)" evidence="7">
    <location>
        <begin position="96"/>
        <end position="179"/>
    </location>
</feature>
<dbReference type="InterPro" id="IPR044068">
    <property type="entry name" value="CB"/>
</dbReference>
<dbReference type="Proteomes" id="UP001595885">
    <property type="component" value="Unassembled WGS sequence"/>
</dbReference>
<dbReference type="InterPro" id="IPR010998">
    <property type="entry name" value="Integrase_recombinase_N"/>
</dbReference>
<dbReference type="InterPro" id="IPR004107">
    <property type="entry name" value="Integrase_SAM-like_N"/>
</dbReference>
<dbReference type="PROSITE" id="PS51898">
    <property type="entry name" value="TYR_RECOMBINASE"/>
    <property type="match status" value="1"/>
</dbReference>
<proteinExistence type="inferred from homology"/>
<dbReference type="EMBL" id="JBHSGW010000025">
    <property type="protein sequence ID" value="MFC4740069.1"/>
    <property type="molecule type" value="Genomic_DNA"/>
</dbReference>
<dbReference type="Gene3D" id="1.10.150.130">
    <property type="match status" value="1"/>
</dbReference>
<evidence type="ECO:0000256" key="2">
    <source>
        <dbReference type="ARBA" id="ARBA00022908"/>
    </source>
</evidence>
<dbReference type="InterPro" id="IPR050090">
    <property type="entry name" value="Tyrosine_recombinase_XerCD"/>
</dbReference>
<dbReference type="Gene3D" id="1.10.443.10">
    <property type="entry name" value="Intergrase catalytic core"/>
    <property type="match status" value="1"/>
</dbReference>
<accession>A0ABV9P7Z0</accession>
<reference evidence="9" key="1">
    <citation type="journal article" date="2019" name="Int. J. Syst. Evol. Microbiol.">
        <title>The Global Catalogue of Microorganisms (GCM) 10K type strain sequencing project: providing services to taxonomists for standard genome sequencing and annotation.</title>
        <authorList>
            <consortium name="The Broad Institute Genomics Platform"/>
            <consortium name="The Broad Institute Genome Sequencing Center for Infectious Disease"/>
            <person name="Wu L."/>
            <person name="Ma J."/>
        </authorList>
    </citation>
    <scope>NUCLEOTIDE SEQUENCE [LARGE SCALE GENOMIC DNA]</scope>
    <source>
        <strain evidence="9">CCUG 50349</strain>
    </source>
</reference>
<evidence type="ECO:0000259" key="6">
    <source>
        <dbReference type="PROSITE" id="PS51898"/>
    </source>
</evidence>
<dbReference type="InterPro" id="IPR011010">
    <property type="entry name" value="DNA_brk_join_enz"/>
</dbReference>
<dbReference type="Pfam" id="PF13495">
    <property type="entry name" value="Phage_int_SAM_4"/>
    <property type="match status" value="1"/>
</dbReference>
<gene>
    <name evidence="8" type="primary">xerA</name>
    <name evidence="8" type="ORF">ACFO3U_08685</name>
</gene>
<evidence type="ECO:0000313" key="8">
    <source>
        <dbReference type="EMBL" id="MFC4740069.1"/>
    </source>
</evidence>
<keyword evidence="9" id="KW-1185">Reference proteome</keyword>
<dbReference type="Pfam" id="PF00589">
    <property type="entry name" value="Phage_integrase"/>
    <property type="match status" value="1"/>
</dbReference>
<dbReference type="InterPro" id="IPR002104">
    <property type="entry name" value="Integrase_catalytic"/>
</dbReference>
<dbReference type="SUPFAM" id="SSF56349">
    <property type="entry name" value="DNA breaking-rejoining enzymes"/>
    <property type="match status" value="1"/>
</dbReference>
<dbReference type="PANTHER" id="PTHR30349:SF64">
    <property type="entry name" value="PROPHAGE INTEGRASE INTD-RELATED"/>
    <property type="match status" value="1"/>
</dbReference>
<dbReference type="InterPro" id="IPR013762">
    <property type="entry name" value="Integrase-like_cat_sf"/>
</dbReference>
<feature type="domain" description="Tyr recombinase" evidence="6">
    <location>
        <begin position="195"/>
        <end position="367"/>
    </location>
</feature>
<protein>
    <submittedName>
        <fullName evidence="8">Site-specific tyrosine recombinase/integron integrase</fullName>
    </submittedName>
</protein>
<evidence type="ECO:0000256" key="4">
    <source>
        <dbReference type="ARBA" id="ARBA00023172"/>
    </source>
</evidence>
<evidence type="ECO:0000256" key="3">
    <source>
        <dbReference type="ARBA" id="ARBA00023125"/>
    </source>
</evidence>
<keyword evidence="4" id="KW-0233">DNA recombination</keyword>
<evidence type="ECO:0000256" key="1">
    <source>
        <dbReference type="ARBA" id="ARBA00008857"/>
    </source>
</evidence>
<dbReference type="PROSITE" id="PS51900">
    <property type="entry name" value="CB"/>
    <property type="match status" value="1"/>
</dbReference>